<protein>
    <submittedName>
        <fullName evidence="2">Uncharacterized protein</fullName>
    </submittedName>
</protein>
<keyword evidence="1" id="KW-0472">Membrane</keyword>
<dbReference type="AlphaFoldDB" id="A0A2X3BPF2"/>
<evidence type="ECO:0000256" key="1">
    <source>
        <dbReference type="SAM" id="Phobius"/>
    </source>
</evidence>
<sequence length="71" mass="7649">MADALPQRLALVEVGHDTRIMLLGTAAAIVFGWVAITVLEWHNPHTFGAMPVPERLLNGLFSSISPRTAGL</sequence>
<feature type="transmembrane region" description="Helical" evidence="1">
    <location>
        <begin position="20"/>
        <end position="41"/>
    </location>
</feature>
<dbReference type="EMBL" id="UASJ01000009">
    <property type="protein sequence ID" value="SQC01674.1"/>
    <property type="molecule type" value="Genomic_DNA"/>
</dbReference>
<dbReference type="Proteomes" id="UP000250245">
    <property type="component" value="Unassembled WGS sequence"/>
</dbReference>
<proteinExistence type="predicted"/>
<accession>A0A2X3BPF2</accession>
<keyword evidence="1" id="KW-0812">Transmembrane</keyword>
<evidence type="ECO:0000313" key="2">
    <source>
        <dbReference type="EMBL" id="SQC01674.1"/>
    </source>
</evidence>
<evidence type="ECO:0000313" key="3">
    <source>
        <dbReference type="Proteomes" id="UP000250245"/>
    </source>
</evidence>
<gene>
    <name evidence="2" type="ORF">NCTC11820_02066</name>
</gene>
<dbReference type="RefSeq" id="WP_252893339.1">
    <property type="nucleotide sequence ID" value="NZ_UASJ01000009.1"/>
</dbReference>
<name>A0A2X3BPF2_9ACTO</name>
<organism evidence="2 3">
    <name type="scientific">Mobiluncus curtisii</name>
    <dbReference type="NCBI Taxonomy" id="2051"/>
    <lineage>
        <taxon>Bacteria</taxon>
        <taxon>Bacillati</taxon>
        <taxon>Actinomycetota</taxon>
        <taxon>Actinomycetes</taxon>
        <taxon>Actinomycetales</taxon>
        <taxon>Actinomycetaceae</taxon>
        <taxon>Mobiluncus</taxon>
    </lineage>
</organism>
<keyword evidence="1" id="KW-1133">Transmembrane helix</keyword>
<reference evidence="2 3" key="1">
    <citation type="submission" date="2018-06" db="EMBL/GenBank/DDBJ databases">
        <authorList>
            <consortium name="Pathogen Informatics"/>
            <person name="Doyle S."/>
        </authorList>
    </citation>
    <scope>NUCLEOTIDE SEQUENCE [LARGE SCALE GENOMIC DNA]</scope>
    <source>
        <strain evidence="2 3">NCTC11820</strain>
    </source>
</reference>